<evidence type="ECO:0000256" key="1">
    <source>
        <dbReference type="SAM" id="MobiDB-lite"/>
    </source>
</evidence>
<sequence length="368" mass="40237">MCHLEFLSEARDASLRAEAMRLACEEARLRQEAAEAYARESAEKRRFGDESAAADLQTQGGSPEASAAEVAVTPEELSLSSIANLIRDRTRGSVNDGTARLQKRDSCWDMTEIPVQKELVRPTDLKDCGARLRCQAGLQPPLGSRLPTKMLDLEDTSCPHRVSHLTIAKYRKRLDLVIYWVNRCDTSFAKFTLAKCGLQFFYGKGSFGTFERTLVLHEGSVLSKNLYAVTVVEEGPQVAHGRTAGAALALARNSKERTYPELRQFARCKLVVLALELGSRWSTDAATFVRLLARLRSRAVPASSRGPSILAFTARWSALLSFAAARAFAASLLSLPLGGTANVDGEPPLLSDIFAESSLEPPFASRMA</sequence>
<keyword evidence="3" id="KW-1185">Reference proteome</keyword>
<evidence type="ECO:0000313" key="2">
    <source>
        <dbReference type="EMBL" id="OLQ13692.1"/>
    </source>
</evidence>
<dbReference type="EMBL" id="LSRX01000025">
    <property type="protein sequence ID" value="OLQ13692.1"/>
    <property type="molecule type" value="Genomic_DNA"/>
</dbReference>
<organism evidence="2 3">
    <name type="scientific">Symbiodinium microadriaticum</name>
    <name type="common">Dinoflagellate</name>
    <name type="synonym">Zooxanthella microadriatica</name>
    <dbReference type="NCBI Taxonomy" id="2951"/>
    <lineage>
        <taxon>Eukaryota</taxon>
        <taxon>Sar</taxon>
        <taxon>Alveolata</taxon>
        <taxon>Dinophyceae</taxon>
        <taxon>Suessiales</taxon>
        <taxon>Symbiodiniaceae</taxon>
        <taxon>Symbiodinium</taxon>
    </lineage>
</organism>
<gene>
    <name evidence="2" type="ORF">AK812_SmicGene2328</name>
</gene>
<reference evidence="2 3" key="1">
    <citation type="submission" date="2016-02" db="EMBL/GenBank/DDBJ databases">
        <title>Genome analysis of coral dinoflagellate symbionts highlights evolutionary adaptations to a symbiotic lifestyle.</title>
        <authorList>
            <person name="Aranda M."/>
            <person name="Li Y."/>
            <person name="Liew Y.J."/>
            <person name="Baumgarten S."/>
            <person name="Simakov O."/>
            <person name="Wilson M."/>
            <person name="Piel J."/>
            <person name="Ashoor H."/>
            <person name="Bougouffa S."/>
            <person name="Bajic V.B."/>
            <person name="Ryu T."/>
            <person name="Ravasi T."/>
            <person name="Bayer T."/>
            <person name="Micklem G."/>
            <person name="Kim H."/>
            <person name="Bhak J."/>
            <person name="Lajeunesse T.C."/>
            <person name="Voolstra C.R."/>
        </authorList>
    </citation>
    <scope>NUCLEOTIDE SEQUENCE [LARGE SCALE GENOMIC DNA]</scope>
    <source>
        <strain evidence="2 3">CCMP2467</strain>
    </source>
</reference>
<dbReference type="AlphaFoldDB" id="A0A1Q9F256"/>
<proteinExistence type="predicted"/>
<dbReference type="OrthoDB" id="10326178at2759"/>
<feature type="region of interest" description="Disordered" evidence="1">
    <location>
        <begin position="41"/>
        <end position="68"/>
    </location>
</feature>
<name>A0A1Q9F256_SYMMI</name>
<protein>
    <submittedName>
        <fullName evidence="2">Uncharacterized protein</fullName>
    </submittedName>
</protein>
<dbReference type="Proteomes" id="UP000186817">
    <property type="component" value="Unassembled WGS sequence"/>
</dbReference>
<accession>A0A1Q9F256</accession>
<comment type="caution">
    <text evidence="2">The sequence shown here is derived from an EMBL/GenBank/DDBJ whole genome shotgun (WGS) entry which is preliminary data.</text>
</comment>
<evidence type="ECO:0000313" key="3">
    <source>
        <dbReference type="Proteomes" id="UP000186817"/>
    </source>
</evidence>